<feature type="chain" id="PRO_5046420338" description="Secreted protein" evidence="1">
    <location>
        <begin position="21"/>
        <end position="139"/>
    </location>
</feature>
<name>A0ABR1YYA1_9PEZI</name>
<proteinExistence type="predicted"/>
<organism evidence="2 3">
    <name type="scientific">Phyllosticta capitalensis</name>
    <dbReference type="NCBI Taxonomy" id="121624"/>
    <lineage>
        <taxon>Eukaryota</taxon>
        <taxon>Fungi</taxon>
        <taxon>Dikarya</taxon>
        <taxon>Ascomycota</taxon>
        <taxon>Pezizomycotina</taxon>
        <taxon>Dothideomycetes</taxon>
        <taxon>Dothideomycetes incertae sedis</taxon>
        <taxon>Botryosphaeriales</taxon>
        <taxon>Phyllostictaceae</taxon>
        <taxon>Phyllosticta</taxon>
    </lineage>
</organism>
<dbReference type="EMBL" id="JBBWRZ010000002">
    <property type="protein sequence ID" value="KAK8243671.1"/>
    <property type="molecule type" value="Genomic_DNA"/>
</dbReference>
<accession>A0ABR1YYA1</accession>
<comment type="caution">
    <text evidence="2">The sequence shown here is derived from an EMBL/GenBank/DDBJ whole genome shotgun (WGS) entry which is preliminary data.</text>
</comment>
<evidence type="ECO:0008006" key="4">
    <source>
        <dbReference type="Google" id="ProtNLM"/>
    </source>
</evidence>
<sequence length="139" mass="15340">MHPGFMSLFAGPLLSPCVQSLMPARSIVVVELCCGEKMETEGCLWVHGCADLSTPGPPRLPLFSLHPAAPKTAPKTTKYSPYHQRILFIAKTRLKDDQRTVCTTSSQTTPRCHPGDGQYLDVFFFTTTTGSQKEHQALF</sequence>
<gene>
    <name evidence="2" type="ORF">HDK90DRAFT_129972</name>
</gene>
<evidence type="ECO:0000256" key="1">
    <source>
        <dbReference type="SAM" id="SignalP"/>
    </source>
</evidence>
<dbReference type="Proteomes" id="UP001492380">
    <property type="component" value="Unassembled WGS sequence"/>
</dbReference>
<keyword evidence="3" id="KW-1185">Reference proteome</keyword>
<evidence type="ECO:0000313" key="2">
    <source>
        <dbReference type="EMBL" id="KAK8243671.1"/>
    </source>
</evidence>
<keyword evidence="1" id="KW-0732">Signal</keyword>
<reference evidence="2 3" key="1">
    <citation type="submission" date="2024-04" db="EMBL/GenBank/DDBJ databases">
        <title>Phyllosticta paracitricarpa is synonymous to the EU quarantine fungus P. citricarpa based on phylogenomic analyses.</title>
        <authorList>
            <consortium name="Lawrence Berkeley National Laboratory"/>
            <person name="Van Ingen-Buijs V.A."/>
            <person name="Van Westerhoven A.C."/>
            <person name="Haridas S."/>
            <person name="Skiadas P."/>
            <person name="Martin F."/>
            <person name="Groenewald J.Z."/>
            <person name="Crous P.W."/>
            <person name="Seidl M.F."/>
        </authorList>
    </citation>
    <scope>NUCLEOTIDE SEQUENCE [LARGE SCALE GENOMIC DNA]</scope>
    <source>
        <strain evidence="2 3">CBS 123374</strain>
    </source>
</reference>
<protein>
    <recommendedName>
        <fullName evidence="4">Secreted protein</fullName>
    </recommendedName>
</protein>
<evidence type="ECO:0000313" key="3">
    <source>
        <dbReference type="Proteomes" id="UP001492380"/>
    </source>
</evidence>
<feature type="signal peptide" evidence="1">
    <location>
        <begin position="1"/>
        <end position="20"/>
    </location>
</feature>